<proteinExistence type="predicted"/>
<dbReference type="OrthoDB" id="4476768at2759"/>
<feature type="compositionally biased region" description="Polar residues" evidence="1">
    <location>
        <begin position="1"/>
        <end position="17"/>
    </location>
</feature>
<feature type="region of interest" description="Disordered" evidence="1">
    <location>
        <begin position="125"/>
        <end position="147"/>
    </location>
</feature>
<dbReference type="EMBL" id="KZ559138">
    <property type="protein sequence ID" value="PLB38061.1"/>
    <property type="molecule type" value="Genomic_DNA"/>
</dbReference>
<accession>A0A2I2FBQ8</accession>
<dbReference type="AlphaFoldDB" id="A0A2I2FBQ8"/>
<dbReference type="RefSeq" id="XP_024672073.1">
    <property type="nucleotide sequence ID" value="XM_024816440.1"/>
</dbReference>
<feature type="region of interest" description="Disordered" evidence="1">
    <location>
        <begin position="47"/>
        <end position="99"/>
    </location>
</feature>
<keyword evidence="3" id="KW-1185">Reference proteome</keyword>
<dbReference type="GeneID" id="36523600"/>
<feature type="region of interest" description="Disordered" evidence="1">
    <location>
        <begin position="1"/>
        <end position="32"/>
    </location>
</feature>
<evidence type="ECO:0000313" key="2">
    <source>
        <dbReference type="EMBL" id="PLB38061.1"/>
    </source>
</evidence>
<gene>
    <name evidence="2" type="ORF">BDW47DRAFT_125762</name>
</gene>
<feature type="compositionally biased region" description="Polar residues" evidence="1">
    <location>
        <begin position="51"/>
        <end position="77"/>
    </location>
</feature>
<protein>
    <submittedName>
        <fullName evidence="2">Uncharacterized protein</fullName>
    </submittedName>
</protein>
<organism evidence="2 3">
    <name type="scientific">Aspergillus candidus</name>
    <dbReference type="NCBI Taxonomy" id="41067"/>
    <lineage>
        <taxon>Eukaryota</taxon>
        <taxon>Fungi</taxon>
        <taxon>Dikarya</taxon>
        <taxon>Ascomycota</taxon>
        <taxon>Pezizomycotina</taxon>
        <taxon>Eurotiomycetes</taxon>
        <taxon>Eurotiomycetidae</taxon>
        <taxon>Eurotiales</taxon>
        <taxon>Aspergillaceae</taxon>
        <taxon>Aspergillus</taxon>
        <taxon>Aspergillus subgen. Circumdati</taxon>
    </lineage>
</organism>
<evidence type="ECO:0000313" key="3">
    <source>
        <dbReference type="Proteomes" id="UP000234585"/>
    </source>
</evidence>
<evidence type="ECO:0000256" key="1">
    <source>
        <dbReference type="SAM" id="MobiDB-lite"/>
    </source>
</evidence>
<sequence length="147" mass="16196">MKSSSSIDQKLKSTGQRISDPGFWGIPGAERGGERHVGVITASWPCHRSQESSSVSIHTKTSTMDTAKQYARSAQQKAQEKTGMDMGASNPHQPDVNKLNPEEYFETTVDKDGHIVDDRYAFTDGENIGKGRRDEADAFEAATKDFE</sequence>
<dbReference type="Proteomes" id="UP000234585">
    <property type="component" value="Unassembled WGS sequence"/>
</dbReference>
<name>A0A2I2FBQ8_ASPCN</name>
<reference evidence="2 3" key="1">
    <citation type="submission" date="2017-12" db="EMBL/GenBank/DDBJ databases">
        <authorList>
            <consortium name="DOE Joint Genome Institute"/>
            <person name="Haridas S."/>
            <person name="Kjaerbolling I."/>
            <person name="Vesth T.C."/>
            <person name="Frisvad J.C."/>
            <person name="Nybo J.L."/>
            <person name="Theobald S."/>
            <person name="Kuo A."/>
            <person name="Bowyer P."/>
            <person name="Matsuda Y."/>
            <person name="Mondo S."/>
            <person name="Lyhne E.K."/>
            <person name="Kogle M.E."/>
            <person name="Clum A."/>
            <person name="Lipzen A."/>
            <person name="Salamov A."/>
            <person name="Ngan C.Y."/>
            <person name="Daum C."/>
            <person name="Chiniquy J."/>
            <person name="Barry K."/>
            <person name="LaButti K."/>
            <person name="Simmons B.A."/>
            <person name="Magnuson J.K."/>
            <person name="Mortensen U.H."/>
            <person name="Larsen T.O."/>
            <person name="Grigoriev I.V."/>
            <person name="Baker S.E."/>
            <person name="Andersen M.R."/>
            <person name="Nordberg H.P."/>
            <person name="Cantor M.N."/>
            <person name="Hua S.X."/>
        </authorList>
    </citation>
    <scope>NUCLEOTIDE SEQUENCE [LARGE SCALE GENOMIC DNA]</scope>
    <source>
        <strain evidence="2 3">CBS 102.13</strain>
    </source>
</reference>